<sequence length="151" mass="15678">MEGNAADYAAANAAANVITAADNVAIAGPARGALDVWTGKHPSEKIDGVTFLGQPSVKAAVIAVVPSGKVRDFVFGYNGPDAPIVKKDGRLLAWGCEAHNCGYHNWSIAITPDGSSAEVCFYQDEAKADGPSTWYVAGGKTEQRPGNCPSQ</sequence>
<organism evidence="1">
    <name type="scientific">hydrothermal vent metagenome</name>
    <dbReference type="NCBI Taxonomy" id="652676"/>
    <lineage>
        <taxon>unclassified sequences</taxon>
        <taxon>metagenomes</taxon>
        <taxon>ecological metagenomes</taxon>
    </lineage>
</organism>
<protein>
    <submittedName>
        <fullName evidence="1">Uncharacterized protein</fullName>
    </submittedName>
</protein>
<dbReference type="AlphaFoldDB" id="A0A160TG11"/>
<name>A0A160TG11_9ZZZZ</name>
<reference evidence="1" key="1">
    <citation type="submission" date="2015-10" db="EMBL/GenBank/DDBJ databases">
        <authorList>
            <person name="Gilbert D.G."/>
        </authorList>
    </citation>
    <scope>NUCLEOTIDE SEQUENCE</scope>
</reference>
<dbReference type="InterPro" id="IPR036501">
    <property type="entry name" value="Inhibitor_vert_lysozyme_sf"/>
</dbReference>
<dbReference type="EMBL" id="CZQE01000077">
    <property type="protein sequence ID" value="CUS43715.1"/>
    <property type="molecule type" value="Genomic_DNA"/>
</dbReference>
<evidence type="ECO:0000313" key="1">
    <source>
        <dbReference type="EMBL" id="CUS43715.1"/>
    </source>
</evidence>
<accession>A0A160TG11</accession>
<gene>
    <name evidence="1" type="ORF">MGWOODY_Smn2908</name>
</gene>
<proteinExistence type="predicted"/>
<dbReference type="Gene3D" id="3.40.1420.10">
    <property type="entry name" value="Inhibitor of vertebrate lysozyme"/>
    <property type="match status" value="1"/>
</dbReference>